<keyword evidence="5" id="KW-0489">Methyltransferase</keyword>
<name>A0ABR3ZJ75_9PEZI</name>
<dbReference type="PIRSF" id="PIRSF038972">
    <property type="entry name" value="Trm12"/>
    <property type="match status" value="1"/>
</dbReference>
<comment type="similarity">
    <text evidence="2">Belongs to the class I-like SAM-binding methyltransferase superfamily. TRM5/TYW2 family.</text>
</comment>
<keyword evidence="2 5" id="KW-0808">Transferase</keyword>
<feature type="region of interest" description="Disordered" evidence="3">
    <location>
        <begin position="120"/>
        <end position="141"/>
    </location>
</feature>
<accession>A0ABR3ZJ75</accession>
<dbReference type="PANTHER" id="PTHR23245:SF25">
    <property type="entry name" value="TRNA WYBUTOSINE-SYNTHESIZING PROTEIN 2 HOMOLOG"/>
    <property type="match status" value="1"/>
</dbReference>
<dbReference type="InterPro" id="IPR026274">
    <property type="entry name" value="tRNA_wybutosine_synth_prot_2"/>
</dbReference>
<keyword evidence="2" id="KW-0819">tRNA processing</keyword>
<dbReference type="GO" id="GO:0008168">
    <property type="term" value="F:methyltransferase activity"/>
    <property type="evidence" value="ECO:0007669"/>
    <property type="project" value="UniProtKB-KW"/>
</dbReference>
<feature type="compositionally biased region" description="Polar residues" evidence="3">
    <location>
        <begin position="122"/>
        <end position="136"/>
    </location>
</feature>
<dbReference type="GO" id="GO:0032259">
    <property type="term" value="P:methylation"/>
    <property type="evidence" value="ECO:0007669"/>
    <property type="project" value="UniProtKB-KW"/>
</dbReference>
<evidence type="ECO:0000313" key="5">
    <source>
        <dbReference type="EMBL" id="KAL1900470.1"/>
    </source>
</evidence>
<comment type="function">
    <text evidence="2">S-adenosyl-L-methionine-dependent transferase that acts as a component of the wybutosine biosynthesis pathway. Wybutosine is a hyper modified guanosine with a tricyclic base found at the 3'-position adjacent to the anticodon of eukaryotic phenylalanine tRNA. Catalyzes the transfer of the alpha-amino-alpha-carboxypropyl (acp) group from S-adenosyl-L-methionine to the C-7 position of 4-demethylwyosine (imG-14) to produce wybutosine-86.</text>
</comment>
<keyword evidence="2" id="KW-0963">Cytoplasm</keyword>
<comment type="subcellular location">
    <subcellularLocation>
        <location evidence="2">Cytoplasm</location>
    </subcellularLocation>
</comment>
<proteinExistence type="inferred from homology"/>
<dbReference type="PANTHER" id="PTHR23245">
    <property type="entry name" value="TRNA METHYLTRANSFERASE"/>
    <property type="match status" value="1"/>
</dbReference>
<evidence type="ECO:0000259" key="4">
    <source>
        <dbReference type="PROSITE" id="PS51684"/>
    </source>
</evidence>
<gene>
    <name evidence="5" type="primary">TRM12</name>
    <name evidence="5" type="ORF">Cpir12675_000941</name>
</gene>
<dbReference type="Gene3D" id="3.40.50.150">
    <property type="entry name" value="Vaccinia Virus protein VP39"/>
    <property type="match status" value="1"/>
</dbReference>
<dbReference type="InterPro" id="IPR029063">
    <property type="entry name" value="SAM-dependent_MTases_sf"/>
</dbReference>
<keyword evidence="6" id="KW-1185">Reference proteome</keyword>
<protein>
    <recommendedName>
        <fullName evidence="2">tRNA wybutosine-synthesizing protein 2</fullName>
        <shortName evidence="2">tRNA-yW-synthesizing protein 2</shortName>
    </recommendedName>
    <alternativeName>
        <fullName evidence="2">tRNA(Phe) (4-demethylwyosine(37)-C(7)) aminocarboxypropyltransferase</fullName>
    </alternativeName>
</protein>
<dbReference type="SUPFAM" id="SSF53335">
    <property type="entry name" value="S-adenosyl-L-methionine-dependent methyltransferases"/>
    <property type="match status" value="1"/>
</dbReference>
<comment type="catalytic activity">
    <reaction evidence="1">
        <text>4-demethylwyosine(37) in tRNA(Phe) + S-adenosyl-L-methionine = 4-demethyl-7-[(3S)-3-amino-3-carboxypropyl]wyosine(37) in tRNA(Phe) + S-methyl-5'-thioadenosine + H(+)</text>
        <dbReference type="Rhea" id="RHEA:36355"/>
        <dbReference type="Rhea" id="RHEA-COMP:10164"/>
        <dbReference type="Rhea" id="RHEA-COMP:10378"/>
        <dbReference type="ChEBI" id="CHEBI:15378"/>
        <dbReference type="ChEBI" id="CHEBI:17509"/>
        <dbReference type="ChEBI" id="CHEBI:59789"/>
        <dbReference type="ChEBI" id="CHEBI:64315"/>
        <dbReference type="ChEBI" id="CHEBI:73550"/>
        <dbReference type="EC" id="2.5.1.114"/>
    </reaction>
</comment>
<dbReference type="Proteomes" id="UP001583280">
    <property type="component" value="Unassembled WGS sequence"/>
</dbReference>
<sequence length="422" mass="46957">MAPDRPSKTRRGVRDWRQCTKSIFFSSFPTSQLKQWAESLRLATPEELSLSLPKGYLTYEPLAIFPSGSLSSEPGTLLHLLTAEERDILWRIVLQELSKKSGMNLTHLAVNAGIPVHKEGKNQVSSESGHAATTSETAEDKNILRSPTGLRELYGHFGSADGSAYDFDEALWVWTRQNGIWQTWAPKWTMFSRGNVVEKARLLDFHKAQTAESSKFPHRILADLKTKTAVDMYAGIGYFVFSYARLGLRVLGWELNPWSIEGLRRGALRNGWAVKVVQGADLSALSTIEATSGNEQITIFAEDNCHAQLRLEQLRAANSKTPGKCLTVVHVNGGLLPTSEPSWASSFAITRISDKAWLHLHDNVGIDDIEARRQELEQRISAWAIEEGLGRTVAVEHTMKVKTFAPGVWHCVFDVYLSKGAG</sequence>
<dbReference type="PROSITE" id="PS51684">
    <property type="entry name" value="SAM_MT_TRM5_TYW2"/>
    <property type="match status" value="1"/>
</dbReference>
<comment type="pathway">
    <text evidence="2">tRNA modification; wybutosine-tRNA(Phe) biosynthesis.</text>
</comment>
<dbReference type="EMBL" id="JAWDJO010000012">
    <property type="protein sequence ID" value="KAL1900470.1"/>
    <property type="molecule type" value="Genomic_DNA"/>
</dbReference>
<dbReference type="GO" id="GO:0102522">
    <property type="term" value="F:tRNA 4-demethylwyosine alpha-amino-alpha-carboxypropyltransferase activity"/>
    <property type="evidence" value="ECO:0007669"/>
    <property type="project" value="UniProtKB-EC"/>
</dbReference>
<evidence type="ECO:0000256" key="3">
    <source>
        <dbReference type="SAM" id="MobiDB-lite"/>
    </source>
</evidence>
<evidence type="ECO:0000313" key="6">
    <source>
        <dbReference type="Proteomes" id="UP001583280"/>
    </source>
</evidence>
<evidence type="ECO:0000256" key="1">
    <source>
        <dbReference type="ARBA" id="ARBA00049400"/>
    </source>
</evidence>
<organism evidence="5 6">
    <name type="scientific">Ceratocystis pirilliformis</name>
    <dbReference type="NCBI Taxonomy" id="259994"/>
    <lineage>
        <taxon>Eukaryota</taxon>
        <taxon>Fungi</taxon>
        <taxon>Dikarya</taxon>
        <taxon>Ascomycota</taxon>
        <taxon>Pezizomycotina</taxon>
        <taxon>Sordariomycetes</taxon>
        <taxon>Hypocreomycetidae</taxon>
        <taxon>Microascales</taxon>
        <taxon>Ceratocystidaceae</taxon>
        <taxon>Ceratocystis</taxon>
    </lineage>
</organism>
<evidence type="ECO:0000256" key="2">
    <source>
        <dbReference type="PIRNR" id="PIRNR038972"/>
    </source>
</evidence>
<reference evidence="5 6" key="1">
    <citation type="journal article" date="2024" name="IMA Fungus">
        <title>IMA Genome - F19 : A genome assembly and annotation guide to empower mycologists, including annotated draft genome sequences of Ceratocystis pirilliformis, Diaporthe australafricana, Fusarium ophioides, Paecilomyces lecythidis, and Sporothrix stenoceras.</title>
        <authorList>
            <person name="Aylward J."/>
            <person name="Wilson A.M."/>
            <person name="Visagie C.M."/>
            <person name="Spraker J."/>
            <person name="Barnes I."/>
            <person name="Buitendag C."/>
            <person name="Ceriani C."/>
            <person name="Del Mar Angel L."/>
            <person name="du Plessis D."/>
            <person name="Fuchs T."/>
            <person name="Gasser K."/>
            <person name="Kramer D."/>
            <person name="Li W."/>
            <person name="Munsamy K."/>
            <person name="Piso A."/>
            <person name="Price J.L."/>
            <person name="Sonnekus B."/>
            <person name="Thomas C."/>
            <person name="van der Nest A."/>
            <person name="van Dijk A."/>
            <person name="van Heerden A."/>
            <person name="van Vuuren N."/>
            <person name="Yilmaz N."/>
            <person name="Duong T.A."/>
            <person name="van der Merwe N.A."/>
            <person name="Wingfield M.J."/>
            <person name="Wingfield B.D."/>
        </authorList>
    </citation>
    <scope>NUCLEOTIDE SEQUENCE [LARGE SCALE GENOMIC DNA]</scope>
    <source>
        <strain evidence="5 6">CMW 12675</strain>
    </source>
</reference>
<comment type="caution">
    <text evidence="5">The sequence shown here is derived from an EMBL/GenBank/DDBJ whole genome shotgun (WGS) entry which is preliminary data.</text>
</comment>
<feature type="domain" description="SAM-dependent methyltransferase TRM5/TYW2-type" evidence="4">
    <location>
        <begin position="121"/>
        <end position="419"/>
    </location>
</feature>
<keyword evidence="2" id="KW-0949">S-adenosyl-L-methionine</keyword>
<dbReference type="InterPro" id="IPR030382">
    <property type="entry name" value="MeTrfase_TRM5/TYW2"/>
</dbReference>